<dbReference type="InterPro" id="IPR010994">
    <property type="entry name" value="RuvA_2-like"/>
</dbReference>
<comment type="caution">
    <text evidence="1">The sequence shown here is derived from an EMBL/GenBank/DDBJ whole genome shotgun (WGS) entry which is preliminary data.</text>
</comment>
<dbReference type="RefSeq" id="WP_061412275.1">
    <property type="nucleotide sequence ID" value="NZ_KQ968361.1"/>
</dbReference>
<evidence type="ECO:0000313" key="2">
    <source>
        <dbReference type="Proteomes" id="UP000462376"/>
    </source>
</evidence>
<dbReference type="SUPFAM" id="SSF47781">
    <property type="entry name" value="RuvA domain 2-like"/>
    <property type="match status" value="1"/>
</dbReference>
<dbReference type="AlphaFoldDB" id="A0A139K0M2"/>
<dbReference type="Proteomes" id="UP000462376">
    <property type="component" value="Unassembled WGS sequence"/>
</dbReference>
<reference evidence="1 2" key="1">
    <citation type="journal article" date="2019" name="Nat. Med.">
        <title>A library of human gut bacterial isolates paired with longitudinal multiomics data enables mechanistic microbiome research.</title>
        <authorList>
            <person name="Poyet M."/>
            <person name="Groussin M."/>
            <person name="Gibbons S.M."/>
            <person name="Avila-Pacheco J."/>
            <person name="Jiang X."/>
            <person name="Kearney S.M."/>
            <person name="Perrotta A.R."/>
            <person name="Berdy B."/>
            <person name="Zhao S."/>
            <person name="Lieberman T.D."/>
            <person name="Swanson P.K."/>
            <person name="Smith M."/>
            <person name="Roesemann S."/>
            <person name="Alexander J.E."/>
            <person name="Rich S.A."/>
            <person name="Livny J."/>
            <person name="Vlamakis H."/>
            <person name="Clish C."/>
            <person name="Bullock K."/>
            <person name="Deik A."/>
            <person name="Scott J."/>
            <person name="Pierce K.A."/>
            <person name="Xavier R.J."/>
            <person name="Alm E.J."/>
        </authorList>
    </citation>
    <scope>NUCLEOTIDE SEQUENCE [LARGE SCALE GENOMIC DNA]</scope>
    <source>
        <strain evidence="1 2">BIOML-A5</strain>
    </source>
</reference>
<dbReference type="EMBL" id="WCTL01000001">
    <property type="protein sequence ID" value="KAB4241402.1"/>
    <property type="molecule type" value="Genomic_DNA"/>
</dbReference>
<accession>A0A139K0M2</accession>
<sequence length="681" mass="79602">MELLKIGVFVSMLSMTPMLEAQNISGLQKEQPLLLLEENLEQLSIGNEEEYGWEDELEELSRRLQEPVNLNAATKRQLEQFPFLTDIQIENLLAYVYIHGQMQTIYELQLVEEMDKRTIDLLLPFVCVRAVKAGRGYPALKSILKYGKHETLARLDVPFYIRKGYEKNYLGPSLYHSLRYNFHYGDYLQIGVTGEKDAGEPFFALHNRKGYDYYSFYFLIKNLGRLKALALGNYRLSFGQGLVLSTDFRLGKTFSMSTTEYRTGGIRKHSSTDEYNYFRGVAATVGVLPYLDISAFYSHRSMDGVVEDGEITSIYKTGLHRTQKEADKMNAFALQVIGGNMTYEKNSLKVGVTGIYYFFNHPYKPRLNKYAKYNLHGSDFYNVGMDYRYRLGRFVWVGEAATGSKGYALLNRLKYNLSSDYHLLLVHRYYSYDYWTLFGHSFGESSMPQNENGWYLAAEATPFAHWKFFASLDVFSFPWWKYRISKPSKGVDAMFQVTYTPRKSLSMYFNYRYKQKERDVTGTSGAVIEPIYHHKLRYRLTYMPGRYIFRTTIDYNHFRQQDGKGYRFDRRQGYQCTQLCSYTFPFPLSVSVQGTWFHTDDYDSRVYASERGLLYTFYTPSFYGKGFRYSAHLRYDLSKNFMFLAKFGQTVYQDRETIGSGNDEIPGNRKADLQMQLRIKF</sequence>
<name>A0A139K0M2_BACUN</name>
<gene>
    <name evidence="1" type="ORF">GAP47_01955</name>
</gene>
<evidence type="ECO:0000313" key="1">
    <source>
        <dbReference type="EMBL" id="KAB4241402.1"/>
    </source>
</evidence>
<protein>
    <submittedName>
        <fullName evidence="1">Helix-hairpin-helix domain-containing protein</fullName>
    </submittedName>
</protein>
<dbReference type="STRING" id="820.ERS852554_01701"/>
<proteinExistence type="predicted"/>
<organism evidence="1 2">
    <name type="scientific">Bacteroides uniformis</name>
    <dbReference type="NCBI Taxonomy" id="820"/>
    <lineage>
        <taxon>Bacteria</taxon>
        <taxon>Pseudomonadati</taxon>
        <taxon>Bacteroidota</taxon>
        <taxon>Bacteroidia</taxon>
        <taxon>Bacteroidales</taxon>
        <taxon>Bacteroidaceae</taxon>
        <taxon>Bacteroides</taxon>
    </lineage>
</organism>